<evidence type="ECO:0000313" key="2">
    <source>
        <dbReference type="EMBL" id="MDI1486157.1"/>
    </source>
</evidence>
<feature type="transmembrane region" description="Helical" evidence="1">
    <location>
        <begin position="59"/>
        <end position="80"/>
    </location>
</feature>
<keyword evidence="1" id="KW-0812">Transmembrane</keyword>
<protein>
    <submittedName>
        <fullName evidence="2">Uncharacterized protein</fullName>
    </submittedName>
</protein>
<dbReference type="EMBL" id="JAPUFD010000002">
    <property type="protein sequence ID" value="MDI1486157.1"/>
    <property type="molecule type" value="Genomic_DNA"/>
</dbReference>
<accession>A0AA43QI69</accession>
<organism evidence="2 3">
    <name type="scientific">Ramalina farinacea</name>
    <dbReference type="NCBI Taxonomy" id="258253"/>
    <lineage>
        <taxon>Eukaryota</taxon>
        <taxon>Fungi</taxon>
        <taxon>Dikarya</taxon>
        <taxon>Ascomycota</taxon>
        <taxon>Pezizomycotina</taxon>
        <taxon>Lecanoromycetes</taxon>
        <taxon>OSLEUM clade</taxon>
        <taxon>Lecanoromycetidae</taxon>
        <taxon>Lecanorales</taxon>
        <taxon>Lecanorineae</taxon>
        <taxon>Ramalinaceae</taxon>
        <taxon>Ramalina</taxon>
    </lineage>
</organism>
<evidence type="ECO:0000256" key="1">
    <source>
        <dbReference type="SAM" id="Phobius"/>
    </source>
</evidence>
<dbReference type="Proteomes" id="UP001161017">
    <property type="component" value="Unassembled WGS sequence"/>
</dbReference>
<keyword evidence="3" id="KW-1185">Reference proteome</keyword>
<dbReference type="AlphaFoldDB" id="A0AA43QI69"/>
<proteinExistence type="predicted"/>
<comment type="caution">
    <text evidence="2">The sequence shown here is derived from an EMBL/GenBank/DDBJ whole genome shotgun (WGS) entry which is preliminary data.</text>
</comment>
<evidence type="ECO:0000313" key="3">
    <source>
        <dbReference type="Proteomes" id="UP001161017"/>
    </source>
</evidence>
<sequence length="148" mass="16257">MSTSIIPGWISLDSIDNFLCGPWGLASVHNYEEPALHRYSTVVPDHAAEASVADILRLILFYACAVVMIGAALMPTYLALEPQILAALKPFDDFWRKMCEELDDALPQPVLAYQGFDTSTAEDVDDVFYDASEVSALVRTTDLPTDKG</sequence>
<reference evidence="2" key="1">
    <citation type="journal article" date="2023" name="Genome Biol. Evol.">
        <title>First Whole Genome Sequence and Flow Cytometry Genome Size Data for the Lichen-Forming Fungus Ramalina farinacea (Ascomycota).</title>
        <authorList>
            <person name="Llewellyn T."/>
            <person name="Mian S."/>
            <person name="Hill R."/>
            <person name="Leitch I.J."/>
            <person name="Gaya E."/>
        </authorList>
    </citation>
    <scope>NUCLEOTIDE SEQUENCE</scope>
    <source>
        <strain evidence="2">LIQ254RAFAR</strain>
    </source>
</reference>
<keyword evidence="1" id="KW-1133">Transmembrane helix</keyword>
<keyword evidence="1" id="KW-0472">Membrane</keyword>
<name>A0AA43QI69_9LECA</name>
<gene>
    <name evidence="2" type="ORF">OHK93_004348</name>
</gene>